<name>A0A286NT05_VIBPH</name>
<reference evidence="1" key="1">
    <citation type="journal article" date="2017" name="Appl. Environ. Microbiol.">
        <title>Parallel evolution of two clades of a major Atlantic endemic Vibrio parahaemolyticus pathogen lineage by independent acquisition of related pathogenicity islands.</title>
        <authorList>
            <person name="Xu F."/>
            <person name="Gonzalez-Escalona N."/>
            <person name="Drees K.P."/>
            <person name="Sebra R.P."/>
            <person name="Cooper V.S."/>
            <person name="Jones S.H."/>
            <person name="Whistler C.A."/>
        </authorList>
    </citation>
    <scope>NUCLEOTIDE SEQUENCE</scope>
    <source>
        <strain evidence="1">MAVP-RPI</strain>
    </source>
</reference>
<proteinExistence type="predicted"/>
<organism evidence="1">
    <name type="scientific">Vibrio parahaemolyticus</name>
    <dbReference type="NCBI Taxonomy" id="670"/>
    <lineage>
        <taxon>Bacteria</taxon>
        <taxon>Pseudomonadati</taxon>
        <taxon>Pseudomonadota</taxon>
        <taxon>Gammaproteobacteria</taxon>
        <taxon>Vibrionales</taxon>
        <taxon>Vibrionaceae</taxon>
        <taxon>Vibrio</taxon>
    </lineage>
</organism>
<dbReference type="EMBL" id="MF066647">
    <property type="protein sequence ID" value="ATA66096.1"/>
    <property type="molecule type" value="Genomic_DNA"/>
</dbReference>
<protein>
    <submittedName>
        <fullName evidence="1">Uncharacterized protein</fullName>
    </submittedName>
</protein>
<evidence type="ECO:0000313" key="1">
    <source>
        <dbReference type="EMBL" id="ATA66096.1"/>
    </source>
</evidence>
<accession>A0A286NT05</accession>
<dbReference type="AlphaFoldDB" id="A0A286NT05"/>
<sequence length="117" mass="13317">MLDGIFNQPQDRSTDRYQSSSWLYFISTEKCITISPREKYNFILVSSLNTETDNSLPTHTHLGLNDKNVIATLMSVQFMETSINQAQLLESKSSDKHDLISHQQIDAFTNGILITFS</sequence>
<gene>
    <name evidence="1" type="ORF">MAVP-RPIeRC_00043</name>
</gene>